<dbReference type="PANTHER" id="PTHR11371">
    <property type="entry name" value="DEOXYRIBONUCLEASE"/>
    <property type="match status" value="1"/>
</dbReference>
<evidence type="ECO:0000313" key="6">
    <source>
        <dbReference type="EMBL" id="LAB70870.1"/>
    </source>
</evidence>
<accession>A0A2P2IAD9</accession>
<reference evidence="6" key="1">
    <citation type="journal article" date="2018" name="Biosci. Biotechnol. Biochem.">
        <title>Polysaccharide hydrolase of the hadal zone amphipods Hirondellea gigas.</title>
        <authorList>
            <person name="Kobayashi H."/>
            <person name="Nagahama T."/>
            <person name="Arai W."/>
            <person name="Sasagawa Y."/>
            <person name="Umeda M."/>
            <person name="Hayashi T."/>
            <person name="Nikaido I."/>
            <person name="Watanabe H."/>
            <person name="Oguri K."/>
            <person name="Kitazato H."/>
            <person name="Fujioka K."/>
            <person name="Kido Y."/>
            <person name="Takami H."/>
        </authorList>
    </citation>
    <scope>NUCLEOTIDE SEQUENCE</scope>
    <source>
        <tissue evidence="6">Whole body</tissue>
    </source>
</reference>
<dbReference type="AlphaFoldDB" id="A0A2P2IAD9"/>
<name>A0A2P2IAD9_9CRUS</name>
<dbReference type="GO" id="GO:0004530">
    <property type="term" value="F:deoxyribonuclease I activity"/>
    <property type="evidence" value="ECO:0007669"/>
    <property type="project" value="TreeGrafter"/>
</dbReference>
<dbReference type="Gene3D" id="3.60.10.10">
    <property type="entry name" value="Endonuclease/exonuclease/phosphatase"/>
    <property type="match status" value="1"/>
</dbReference>
<evidence type="ECO:0000259" key="5">
    <source>
        <dbReference type="Pfam" id="PF03372"/>
    </source>
</evidence>
<proteinExistence type="evidence at transcript level"/>
<dbReference type="PANTHER" id="PTHR11371:SF31">
    <property type="entry name" value="EXTRACELLULAR NUCLEASE"/>
    <property type="match status" value="1"/>
</dbReference>
<dbReference type="Pfam" id="PF03372">
    <property type="entry name" value="Exo_endo_phos"/>
    <property type="match status" value="1"/>
</dbReference>
<comment type="similarity">
    <text evidence="1">Belongs to the DNase I family.</text>
</comment>
<evidence type="ECO:0000256" key="1">
    <source>
        <dbReference type="ARBA" id="ARBA00007359"/>
    </source>
</evidence>
<feature type="chain" id="PRO_5015125250" evidence="4">
    <location>
        <begin position="21"/>
        <end position="512"/>
    </location>
</feature>
<dbReference type="EMBL" id="IACF01005284">
    <property type="protein sequence ID" value="LAB70870.1"/>
    <property type="molecule type" value="mRNA"/>
</dbReference>
<dbReference type="GO" id="GO:0003677">
    <property type="term" value="F:DNA binding"/>
    <property type="evidence" value="ECO:0007669"/>
    <property type="project" value="TreeGrafter"/>
</dbReference>
<keyword evidence="4" id="KW-0732">Signal</keyword>
<dbReference type="SUPFAM" id="SSF56219">
    <property type="entry name" value="DNase I-like"/>
    <property type="match status" value="1"/>
</dbReference>
<evidence type="ECO:0000256" key="2">
    <source>
        <dbReference type="ARBA" id="ARBA00022722"/>
    </source>
</evidence>
<feature type="domain" description="Endonuclease/exonuclease/phosphatase" evidence="5">
    <location>
        <begin position="82"/>
        <end position="263"/>
    </location>
</feature>
<dbReference type="GO" id="GO:0006308">
    <property type="term" value="P:DNA catabolic process"/>
    <property type="evidence" value="ECO:0007669"/>
    <property type="project" value="InterPro"/>
</dbReference>
<evidence type="ECO:0000256" key="3">
    <source>
        <dbReference type="ARBA" id="ARBA00022801"/>
    </source>
</evidence>
<organism evidence="6">
    <name type="scientific">Hirondellea gigas</name>
    <dbReference type="NCBI Taxonomy" id="1518452"/>
    <lineage>
        <taxon>Eukaryota</taxon>
        <taxon>Metazoa</taxon>
        <taxon>Ecdysozoa</taxon>
        <taxon>Arthropoda</taxon>
        <taxon>Crustacea</taxon>
        <taxon>Multicrustacea</taxon>
        <taxon>Malacostraca</taxon>
        <taxon>Eumalacostraca</taxon>
        <taxon>Peracarida</taxon>
        <taxon>Amphipoda</taxon>
        <taxon>Amphilochidea</taxon>
        <taxon>Lysianassida</taxon>
        <taxon>Lysianassidira</taxon>
        <taxon>Lysianassoidea</taxon>
        <taxon>Lysianassidae</taxon>
        <taxon>Hirondellea</taxon>
    </lineage>
</organism>
<evidence type="ECO:0000256" key="4">
    <source>
        <dbReference type="SAM" id="SignalP"/>
    </source>
</evidence>
<protein>
    <submittedName>
        <fullName evidence="6">Deoxyribonuclease-1-like</fullName>
    </submittedName>
</protein>
<dbReference type="InterPro" id="IPR036691">
    <property type="entry name" value="Endo/exonu/phosph_ase_sf"/>
</dbReference>
<feature type="signal peptide" evidence="4">
    <location>
        <begin position="1"/>
        <end position="20"/>
    </location>
</feature>
<dbReference type="InterPro" id="IPR005135">
    <property type="entry name" value="Endo/exonuclease/phosphatase"/>
</dbReference>
<sequence>MMMMMMKLAAIALLILVAAGRGTTREIRAHSSLAFSHAGHVLPSMQEFCEGGNESIDGRLLESDSNVARSRSCIEEPLRLAVWNMQRFGRAKMNREEVVEVIVEVIHNYDLIVLQEVTDASGTAIPALIVRINEGLASSDQYAVVQSPRIGRTSYKEQYVFIYKKERMTYVRGYKFDDQTDIFQIEPFLAQFHTQETGQLQDFVVIPLHAKPSDAVKELDALVDVYDEMVLKFNITDAVLLGDFNAGCNYVVQGEYEQIRLYTDQRFHWLISDHADTTTKSTSCPYDRILVAGEKMQDATYYKTATTYYFDEDLGIESKWDLVKAVSDHYPVGVMIRGSIPEAVYGSYHQHSFARSARLFTEPDSGPSPRKLDIRVGVTVELPVQGCWGEVMALVHGLDRTGQPDHCSQLSNSDHQSPSVTVVSNVALVVWESSSVHDALSTLIQLAERHPHLVTTEAVSVLGYKAGHGVLTDHTLYLAKIDPQDVRLTFLCHTLDNLIHCTIALSAATDIN</sequence>
<keyword evidence="3" id="KW-0378">Hydrolase</keyword>
<keyword evidence="2" id="KW-0540">Nuclease</keyword>
<dbReference type="PRINTS" id="PR00130">
    <property type="entry name" value="DNASEI"/>
</dbReference>
<dbReference type="GO" id="GO:0005634">
    <property type="term" value="C:nucleus"/>
    <property type="evidence" value="ECO:0007669"/>
    <property type="project" value="TreeGrafter"/>
</dbReference>
<dbReference type="SMART" id="SM00476">
    <property type="entry name" value="DNaseIc"/>
    <property type="match status" value="1"/>
</dbReference>
<dbReference type="InterPro" id="IPR016202">
    <property type="entry name" value="DNase_I"/>
</dbReference>